<dbReference type="AlphaFoldDB" id="A0A7R9C105"/>
<evidence type="ECO:0000313" key="1">
    <source>
        <dbReference type="EMBL" id="CAD7285306.1"/>
    </source>
</evidence>
<name>A0A7R9C105_9CRUS</name>
<accession>A0A7R9C105</accession>
<dbReference type="Proteomes" id="UP000678499">
    <property type="component" value="Unassembled WGS sequence"/>
</dbReference>
<evidence type="ECO:0000313" key="2">
    <source>
        <dbReference type="Proteomes" id="UP000678499"/>
    </source>
</evidence>
<proteinExistence type="predicted"/>
<dbReference type="EMBL" id="CAJPEX010013285">
    <property type="protein sequence ID" value="CAG0925458.1"/>
    <property type="molecule type" value="Genomic_DNA"/>
</dbReference>
<feature type="non-terminal residue" evidence="1">
    <location>
        <position position="1"/>
    </location>
</feature>
<protein>
    <submittedName>
        <fullName evidence="1">Uncharacterized protein</fullName>
    </submittedName>
</protein>
<sequence length="165" mass="18965">MCPHQKRKQQQTSNQDKLLDIESIYEGEYEGEVQLAAFLEQQQECQGYEDEHTTPPEFNTPDPPTCTAPCCDLPGGEGYHAYRRIRTFRSNSVDLGGKNYFQEELAHKMLTNKIVNIRVTVIPNITLSDVEYDKYYNMHKGMEYKTDNACLGMQTECRIPEADVS</sequence>
<organism evidence="1">
    <name type="scientific">Notodromas monacha</name>
    <dbReference type="NCBI Taxonomy" id="399045"/>
    <lineage>
        <taxon>Eukaryota</taxon>
        <taxon>Metazoa</taxon>
        <taxon>Ecdysozoa</taxon>
        <taxon>Arthropoda</taxon>
        <taxon>Crustacea</taxon>
        <taxon>Oligostraca</taxon>
        <taxon>Ostracoda</taxon>
        <taxon>Podocopa</taxon>
        <taxon>Podocopida</taxon>
        <taxon>Cypridocopina</taxon>
        <taxon>Cypridoidea</taxon>
        <taxon>Cyprididae</taxon>
        <taxon>Notodromas</taxon>
    </lineage>
</organism>
<gene>
    <name evidence="1" type="ORF">NMOB1V02_LOCUS12908</name>
</gene>
<keyword evidence="2" id="KW-1185">Reference proteome</keyword>
<dbReference type="EMBL" id="OA895322">
    <property type="protein sequence ID" value="CAD7285306.1"/>
    <property type="molecule type" value="Genomic_DNA"/>
</dbReference>
<reference evidence="1" key="1">
    <citation type="submission" date="2020-11" db="EMBL/GenBank/DDBJ databases">
        <authorList>
            <person name="Tran Van P."/>
        </authorList>
    </citation>
    <scope>NUCLEOTIDE SEQUENCE</scope>
</reference>